<dbReference type="InterPro" id="IPR044917">
    <property type="entry name" value="PRIMPOL"/>
</dbReference>
<dbReference type="EMBL" id="LR877153">
    <property type="protein sequence ID" value="CAD2217869.1"/>
    <property type="molecule type" value="Genomic_DNA"/>
</dbReference>
<dbReference type="PANTHER" id="PTHR31399:SF0">
    <property type="entry name" value="DNA-DIRECTED PRIMASE_POLYMERASE PROTEIN"/>
    <property type="match status" value="1"/>
</dbReference>
<keyword evidence="6" id="KW-1185">Reference proteome</keyword>
<evidence type="ECO:0000256" key="4">
    <source>
        <dbReference type="ARBA" id="ARBA00047303"/>
    </source>
</evidence>
<dbReference type="EC" id="2.7.7.102" evidence="3"/>
<comment type="catalytic activity">
    <reaction evidence="2">
        <text>ssDNA + n NTP = ssDNA/pppN(pN)n-1 hybrid + (n-1) diphosphate.</text>
        <dbReference type="EC" id="2.7.7.102"/>
    </reaction>
</comment>
<dbReference type="GO" id="GO:0003887">
    <property type="term" value="F:DNA-directed DNA polymerase activity"/>
    <property type="evidence" value="ECO:0007669"/>
    <property type="project" value="UniProtKB-EC"/>
</dbReference>
<name>A0A7G2CED5_9TRYP</name>
<dbReference type="PANTHER" id="PTHR31399">
    <property type="entry name" value="DNA-DIRECTED PRIMASE / POLYMERASE PROTEIN"/>
    <property type="match status" value="1"/>
</dbReference>
<dbReference type="AlphaFoldDB" id="A0A7G2CED5"/>
<accession>A0A7G2CED5</accession>
<dbReference type="GO" id="GO:0009411">
    <property type="term" value="P:response to UV"/>
    <property type="evidence" value="ECO:0007669"/>
    <property type="project" value="TreeGrafter"/>
</dbReference>
<gene>
    <name evidence="5" type="ORF">ADEAN_000535500</name>
</gene>
<dbReference type="Proteomes" id="UP000515908">
    <property type="component" value="Chromosome 09"/>
</dbReference>
<sequence>MVEVIPSEQLHLYEVIRENCGCHLFFDLEREMDRNALCTVEDLDAGTTSTVVRCTLENGGDGSTTFTSSVERYTVKLPSVHYDSRLQCPLTCPVVADNDFTSTVLLAELRGYLEKFSKNTITIDEVILLESVPLSPKPAGQFKFSQHYIIKFANHVFRSTKDAGVFVLEFVQHLRRRSSENSVHSSLFFHGPPMWAEPSTPGGENTLPVFRKNCVIDTAVYSRNRSMRTVGSCKLGKDAVLRVASWTRNGKPFDYGHRGLSDNFFATLITDTTSTKDKIELEAASRVLSNSAVLKRAGRIGTTACELQEVEVDNDEGLVRELTELYAGIAGKPCSLQRPKLSDGRFLTFQVCGTRFCQNVNREHRSNNVYLVVDCSRGVWYQKCFDPDCGDFRSNPTRVLSHIHLISP</sequence>
<dbReference type="GO" id="GO:0042276">
    <property type="term" value="P:error-prone translesion synthesis"/>
    <property type="evidence" value="ECO:0007669"/>
    <property type="project" value="InterPro"/>
</dbReference>
<dbReference type="GO" id="GO:0005634">
    <property type="term" value="C:nucleus"/>
    <property type="evidence" value="ECO:0007669"/>
    <property type="project" value="TreeGrafter"/>
</dbReference>
<dbReference type="VEuPathDB" id="TriTrypDB:ADEAN_000535500"/>
<comment type="catalytic activity">
    <reaction evidence="4">
        <text>DNA(n) + a 2'-deoxyribonucleoside 5'-triphosphate = DNA(n+1) + diphosphate</text>
        <dbReference type="Rhea" id="RHEA:22508"/>
        <dbReference type="Rhea" id="RHEA-COMP:17339"/>
        <dbReference type="Rhea" id="RHEA-COMP:17340"/>
        <dbReference type="ChEBI" id="CHEBI:33019"/>
        <dbReference type="ChEBI" id="CHEBI:61560"/>
        <dbReference type="ChEBI" id="CHEBI:173112"/>
        <dbReference type="EC" id="2.7.7.7"/>
    </reaction>
    <physiologicalReaction direction="left-to-right" evidence="4">
        <dbReference type="Rhea" id="RHEA:22509"/>
    </physiologicalReaction>
</comment>
<reference evidence="5 6" key="1">
    <citation type="submission" date="2020-08" db="EMBL/GenBank/DDBJ databases">
        <authorList>
            <person name="Newling K."/>
            <person name="Davey J."/>
            <person name="Forrester S."/>
        </authorList>
    </citation>
    <scope>NUCLEOTIDE SEQUENCE [LARGE SCALE GENOMIC DNA]</scope>
    <source>
        <strain evidence="6">Crithidia deanei Carvalho (ATCC PRA-265)</strain>
    </source>
</reference>
<organism evidence="5 6">
    <name type="scientific">Angomonas deanei</name>
    <dbReference type="NCBI Taxonomy" id="59799"/>
    <lineage>
        <taxon>Eukaryota</taxon>
        <taxon>Discoba</taxon>
        <taxon>Euglenozoa</taxon>
        <taxon>Kinetoplastea</taxon>
        <taxon>Metakinetoplastina</taxon>
        <taxon>Trypanosomatida</taxon>
        <taxon>Trypanosomatidae</taxon>
        <taxon>Strigomonadinae</taxon>
        <taxon>Angomonas</taxon>
    </lineage>
</organism>
<evidence type="ECO:0000256" key="1">
    <source>
        <dbReference type="ARBA" id="ARBA00026139"/>
    </source>
</evidence>
<protein>
    <recommendedName>
        <fullName evidence="1">DNA-directed primase/polymerase protein</fullName>
        <ecNumber evidence="3">2.7.7.102</ecNumber>
    </recommendedName>
</protein>
<evidence type="ECO:0000313" key="6">
    <source>
        <dbReference type="Proteomes" id="UP000515908"/>
    </source>
</evidence>
<dbReference type="GO" id="GO:0003682">
    <property type="term" value="F:chromatin binding"/>
    <property type="evidence" value="ECO:0007669"/>
    <property type="project" value="TreeGrafter"/>
</dbReference>
<dbReference type="GO" id="GO:0031297">
    <property type="term" value="P:replication fork processing"/>
    <property type="evidence" value="ECO:0007669"/>
    <property type="project" value="TreeGrafter"/>
</dbReference>
<dbReference type="GO" id="GO:0005759">
    <property type="term" value="C:mitochondrial matrix"/>
    <property type="evidence" value="ECO:0007669"/>
    <property type="project" value="TreeGrafter"/>
</dbReference>
<proteinExistence type="predicted"/>
<evidence type="ECO:0000313" key="5">
    <source>
        <dbReference type="EMBL" id="CAD2217869.1"/>
    </source>
</evidence>
<evidence type="ECO:0000256" key="2">
    <source>
        <dbReference type="ARBA" id="ARBA00044677"/>
    </source>
</evidence>
<dbReference type="GO" id="GO:0006264">
    <property type="term" value="P:mitochondrial DNA replication"/>
    <property type="evidence" value="ECO:0007669"/>
    <property type="project" value="TreeGrafter"/>
</dbReference>
<evidence type="ECO:0000256" key="3">
    <source>
        <dbReference type="ARBA" id="ARBA00044768"/>
    </source>
</evidence>
<dbReference type="Pfam" id="PF03121">
    <property type="entry name" value="Herpes_UL52"/>
    <property type="match status" value="1"/>
</dbReference>